<sequence>MTDHEDAYRPPADRPPQGAPYSPPAGVFGPPEPYAAPPGAFGPPQAVPPPRSPYGPPPQYPYGPPQYGPGQPPPARRRKRLLLFGGIGVLAAGLVAGLLVWHGGGTGSEEPVAKRDLAPFRQAVAALADAPGLRYRDSGDDPVKRDITVTASGSRFGAVEAGSSGLAREVLHIGGRTFTRAKDSVSGAWAAADESDSVTRETVGHMPAPPDLATALAKALDRLEGTPAPSGSAPPPAVDGTPALAVDTSAGRLLVTKRKPHRVLRLESYGAARSGGSSGGSADAAPVRLTTVTARAGSEDEDPPEIPELTDGPLSESDSEGLDLAPVAEDAVDPMFDTLEKQTEELKNATDSGINLTLSSGGTVKCGSGGCTAKNSFSGHITTSARSRLVSGKVTAVMTASFSIDGRSAGRCTSPQSSFAVSGTSVSGSLSCSNPGAGPTFSSVEAQKKNEARARSRASGGRLVQYRIPYRADTLINAYALARTEVKKLVDRVRQERDAGGCAPRASGAAARSGGVTVPAGLFHSTAVAHHHPSVWAGFLAGAKCPDAKAVKAAETVIDRAGDGKVRKSSNYHPHFSDERVAEILKAPDAVYLSQGQRGNLIFRKGEDIVVTKGPGAGAGDVITGYGPSGKKGESGAKALGGSPDDPQPPVTHEDIVNGQIRDTKGGHLPAARRIK</sequence>
<organism evidence="3 4">
    <name type="scientific">Streptomyces drozdowiczii</name>
    <dbReference type="NCBI Taxonomy" id="202862"/>
    <lineage>
        <taxon>Bacteria</taxon>
        <taxon>Bacillati</taxon>
        <taxon>Actinomycetota</taxon>
        <taxon>Actinomycetes</taxon>
        <taxon>Kitasatosporales</taxon>
        <taxon>Streptomycetaceae</taxon>
        <taxon>Streptomyces</taxon>
    </lineage>
</organism>
<evidence type="ECO:0000256" key="1">
    <source>
        <dbReference type="SAM" id="MobiDB-lite"/>
    </source>
</evidence>
<feature type="region of interest" description="Disordered" evidence="1">
    <location>
        <begin position="1"/>
        <end position="76"/>
    </location>
</feature>
<evidence type="ECO:0000313" key="4">
    <source>
        <dbReference type="Proteomes" id="UP001164963"/>
    </source>
</evidence>
<feature type="compositionally biased region" description="Basic and acidic residues" evidence="1">
    <location>
        <begin position="652"/>
        <end position="666"/>
    </location>
</feature>
<feature type="region of interest" description="Disordered" evidence="1">
    <location>
        <begin position="294"/>
        <end position="320"/>
    </location>
</feature>
<gene>
    <name evidence="3" type="ORF">NEH16_00740</name>
</gene>
<feature type="compositionally biased region" description="Pro residues" evidence="1">
    <location>
        <begin position="45"/>
        <end position="74"/>
    </location>
</feature>
<dbReference type="EMBL" id="CP098740">
    <property type="protein sequence ID" value="UZK52832.1"/>
    <property type="molecule type" value="Genomic_DNA"/>
</dbReference>
<feature type="region of interest" description="Disordered" evidence="1">
    <location>
        <begin position="437"/>
        <end position="458"/>
    </location>
</feature>
<feature type="region of interest" description="Disordered" evidence="1">
    <location>
        <begin position="224"/>
        <end position="243"/>
    </location>
</feature>
<proteinExistence type="predicted"/>
<dbReference type="RefSeq" id="WP_265538461.1">
    <property type="nucleotide sequence ID" value="NZ_CP098740.1"/>
</dbReference>
<dbReference type="Proteomes" id="UP001164963">
    <property type="component" value="Chromosome"/>
</dbReference>
<reference evidence="3" key="1">
    <citation type="journal article" date="2022" name="Front. Microbiol.">
        <title>Mirubactin C rescues the lethal effect of cell wall biosynthesis mutations in Bacillus subtilis.</title>
        <authorList>
            <person name="Kepplinger B."/>
            <person name="Wen X."/>
            <person name="Tyler A.R."/>
            <person name="Kim B.Y."/>
            <person name="Brown J."/>
            <person name="Banks P."/>
            <person name="Dashti Y."/>
            <person name="Mackenzie E.S."/>
            <person name="Wills C."/>
            <person name="Kawai Y."/>
            <person name="Waldron K.J."/>
            <person name="Allenby N.E.E."/>
            <person name="Wu L.J."/>
            <person name="Hall M.J."/>
            <person name="Errington J."/>
        </authorList>
    </citation>
    <scope>NUCLEOTIDE SEQUENCE</scope>
    <source>
        <strain evidence="3">MDA8-470</strain>
    </source>
</reference>
<keyword evidence="4" id="KW-1185">Reference proteome</keyword>
<keyword evidence="2" id="KW-0472">Membrane</keyword>
<feature type="transmembrane region" description="Helical" evidence="2">
    <location>
        <begin position="81"/>
        <end position="101"/>
    </location>
</feature>
<name>A0ABY6PKP9_9ACTN</name>
<feature type="region of interest" description="Disordered" evidence="1">
    <location>
        <begin position="620"/>
        <end position="676"/>
    </location>
</feature>
<feature type="region of interest" description="Disordered" evidence="1">
    <location>
        <begin position="268"/>
        <end position="287"/>
    </location>
</feature>
<feature type="compositionally biased region" description="Low complexity" evidence="1">
    <location>
        <begin position="268"/>
        <end position="285"/>
    </location>
</feature>
<evidence type="ECO:0000313" key="3">
    <source>
        <dbReference type="EMBL" id="UZK52832.1"/>
    </source>
</evidence>
<keyword evidence="2" id="KW-1133">Transmembrane helix</keyword>
<feature type="compositionally biased region" description="Basic and acidic residues" evidence="1">
    <location>
        <begin position="1"/>
        <end position="12"/>
    </location>
</feature>
<feature type="compositionally biased region" description="Pro residues" evidence="1">
    <location>
        <begin position="13"/>
        <end position="23"/>
    </location>
</feature>
<protein>
    <submittedName>
        <fullName evidence="3">Uncharacterized protein</fullName>
    </submittedName>
</protein>
<accession>A0ABY6PKP9</accession>
<evidence type="ECO:0000256" key="2">
    <source>
        <dbReference type="SAM" id="Phobius"/>
    </source>
</evidence>
<keyword evidence="2" id="KW-0812">Transmembrane</keyword>